<organism evidence="4 5">
    <name type="scientific">Candidatus Sysuiplasma superficiale</name>
    <dbReference type="NCBI Taxonomy" id="2823368"/>
    <lineage>
        <taxon>Archaea</taxon>
        <taxon>Methanobacteriati</taxon>
        <taxon>Thermoplasmatota</taxon>
        <taxon>Thermoplasmata</taxon>
        <taxon>Candidatus Sysuiplasmatales</taxon>
        <taxon>Candidatus Sysuiplasmataceae</taxon>
        <taxon>Candidatus Sysuiplasma</taxon>
    </lineage>
</organism>
<dbReference type="SUPFAM" id="SSF53383">
    <property type="entry name" value="PLP-dependent transferases"/>
    <property type="match status" value="1"/>
</dbReference>
<evidence type="ECO:0000313" key="4">
    <source>
        <dbReference type="EMBL" id="MBX8632645.1"/>
    </source>
</evidence>
<reference evidence="4" key="1">
    <citation type="submission" date="2021-04" db="EMBL/GenBank/DDBJ databases">
        <title>Genomic insights into ecological role and evolution of a novel Thermoplasmata order Candidatus Sysuiplasmatales.</title>
        <authorList>
            <person name="Yuan Y."/>
        </authorList>
    </citation>
    <scope>NUCLEOTIDE SEQUENCE</scope>
    <source>
        <strain evidence="4">YP2-bin.285</strain>
    </source>
</reference>
<dbReference type="PANTHER" id="PTHR32328:SF0">
    <property type="entry name" value="L-SERYL-TRNA(SEC) SELENIUM TRANSFERASE"/>
    <property type="match status" value="1"/>
</dbReference>
<dbReference type="InterPro" id="IPR006175">
    <property type="entry name" value="YjgF/YER057c/UK114"/>
</dbReference>
<evidence type="ECO:0000256" key="2">
    <source>
        <dbReference type="ARBA" id="ARBA00022898"/>
    </source>
</evidence>
<keyword evidence="2" id="KW-0663">Pyridoxal phosphate</keyword>
<evidence type="ECO:0000313" key="5">
    <source>
        <dbReference type="Proteomes" id="UP000716004"/>
    </source>
</evidence>
<dbReference type="InterPro" id="IPR015421">
    <property type="entry name" value="PyrdxlP-dep_Trfase_major"/>
</dbReference>
<dbReference type="InterPro" id="IPR015424">
    <property type="entry name" value="PyrdxlP-dep_Trfase"/>
</dbReference>
<dbReference type="AlphaFoldDB" id="A0A8J7YPS9"/>
<dbReference type="InterPro" id="IPR035959">
    <property type="entry name" value="RutC-like_sf"/>
</dbReference>
<evidence type="ECO:0000256" key="1">
    <source>
        <dbReference type="ARBA" id="ARBA00001933"/>
    </source>
</evidence>
<dbReference type="Pfam" id="PF00266">
    <property type="entry name" value="Aminotran_5"/>
    <property type="match status" value="1"/>
</dbReference>
<dbReference type="PANTHER" id="PTHR32328">
    <property type="entry name" value="L-SERYL-TRNA(SEC) SELENIUM TRANSFERASE"/>
    <property type="match status" value="1"/>
</dbReference>
<dbReference type="GO" id="GO:0008483">
    <property type="term" value="F:transaminase activity"/>
    <property type="evidence" value="ECO:0007669"/>
    <property type="project" value="UniProtKB-KW"/>
</dbReference>
<comment type="cofactor">
    <cofactor evidence="1">
        <name>pyridoxal 5'-phosphate</name>
        <dbReference type="ChEBI" id="CHEBI:597326"/>
    </cofactor>
</comment>
<dbReference type="Gene3D" id="3.40.640.10">
    <property type="entry name" value="Type I PLP-dependent aspartate aminotransferase-like (Major domain)"/>
    <property type="match status" value="1"/>
</dbReference>
<name>A0A8J7YPS9_9ARCH</name>
<protein>
    <submittedName>
        <fullName evidence="4">Aminotransferase class V-fold PLP-dependent enzyme</fullName>
    </submittedName>
</protein>
<dbReference type="InterPro" id="IPR000192">
    <property type="entry name" value="Aminotrans_V_dom"/>
</dbReference>
<dbReference type="EMBL" id="JAGVSJ010000044">
    <property type="protein sequence ID" value="MBX8632645.1"/>
    <property type="molecule type" value="Genomic_DNA"/>
</dbReference>
<dbReference type="SUPFAM" id="SSF55298">
    <property type="entry name" value="YjgF-like"/>
    <property type="match status" value="1"/>
</dbReference>
<accession>A0A8J7YPS9</accession>
<keyword evidence="4" id="KW-0032">Aminotransferase</keyword>
<evidence type="ECO:0000259" key="3">
    <source>
        <dbReference type="Pfam" id="PF00266"/>
    </source>
</evidence>
<sequence length="512" mass="55642">MEVDDLLERLGVRKVINASGTLTRLGGSRVLPEAMGAMLEVAYDFVDMNELVEKAGSFVAKLVGAEAAYITSGAAAGIVLSVASIMTEGDPDKMAMLPNTDGMKNEVLMQSAHWKNNPYAVLSTIAGAKIKLISNEAPNIESELEREISIRTAAIIHTEYSPDDSLPLRNVVRIARSHGVKVIVDAAAELPPAEALTEFLEAGADAVIFSGGKDISAPNDTGVILGRKDIVDHAMLLGPLSYLNVGGQMRTFIGRPMKTSKEDIVAFVTAFEKYLSLDHAQRVRRWNDICDRLVESVRAAKDDRIGIEKVIPGKGERIRPVVAPRIKFNISGVEPEIISERLKRHEPPVYVNCRDDGIYINPQCLREDEVAIVESALLSVSGVKSNRSTGDVQGLGKGGIYSHFTSAGGLVFVSGISGQDSQAETTFGEQLNTTITKLERILHEAGSSLQNVLKFTVYLSNKEFFRELNDAFARRFPSNPPARTTIVCEFVAPHMKVEIDAVAIKTHDTKEG</sequence>
<gene>
    <name evidence="4" type="ORF">J9259_09075</name>
</gene>
<keyword evidence="4" id="KW-0808">Transferase</keyword>
<feature type="domain" description="Aminotransferase class V" evidence="3">
    <location>
        <begin position="50"/>
        <end position="252"/>
    </location>
</feature>
<comment type="caution">
    <text evidence="4">The sequence shown here is derived from an EMBL/GenBank/DDBJ whole genome shotgun (WGS) entry which is preliminary data.</text>
</comment>
<dbReference type="CDD" id="cd00448">
    <property type="entry name" value="YjgF_YER057c_UK114_family"/>
    <property type="match status" value="1"/>
</dbReference>
<proteinExistence type="predicted"/>
<dbReference type="Pfam" id="PF01042">
    <property type="entry name" value="Ribonuc_L-PSP"/>
    <property type="match status" value="1"/>
</dbReference>
<dbReference type="GO" id="GO:0004125">
    <property type="term" value="F:L-seryl-tRNA(Sec) selenium transferase activity"/>
    <property type="evidence" value="ECO:0007669"/>
    <property type="project" value="TreeGrafter"/>
</dbReference>
<dbReference type="Proteomes" id="UP000716004">
    <property type="component" value="Unassembled WGS sequence"/>
</dbReference>
<dbReference type="Gene3D" id="3.30.1330.40">
    <property type="entry name" value="RutC-like"/>
    <property type="match status" value="1"/>
</dbReference>